<keyword evidence="7" id="KW-1185">Reference proteome</keyword>
<keyword evidence="2 5" id="KW-0812">Transmembrane</keyword>
<dbReference type="InterPro" id="IPR051423">
    <property type="entry name" value="CD225/Dispanin"/>
</dbReference>
<evidence type="ECO:0000256" key="4">
    <source>
        <dbReference type="ARBA" id="ARBA00023136"/>
    </source>
</evidence>
<comment type="subcellular location">
    <subcellularLocation>
        <location evidence="1">Membrane</location>
    </subcellularLocation>
</comment>
<protein>
    <submittedName>
        <fullName evidence="6">CD225/dispanin family protein</fullName>
    </submittedName>
</protein>
<dbReference type="EMBL" id="JAVREP010000013">
    <property type="protein sequence ID" value="MDT0330478.1"/>
    <property type="molecule type" value="Genomic_DNA"/>
</dbReference>
<evidence type="ECO:0000256" key="5">
    <source>
        <dbReference type="SAM" id="Phobius"/>
    </source>
</evidence>
<evidence type="ECO:0000313" key="7">
    <source>
        <dbReference type="Proteomes" id="UP001183390"/>
    </source>
</evidence>
<accession>A0ABU2MD15</accession>
<dbReference type="PANTHER" id="PTHR14948:SF25">
    <property type="entry name" value="DUF4190 DOMAIN-CONTAINING PROTEIN"/>
    <property type="match status" value="1"/>
</dbReference>
<dbReference type="Pfam" id="PF04505">
    <property type="entry name" value="CD225"/>
    <property type="match status" value="1"/>
</dbReference>
<gene>
    <name evidence="6" type="ORF">RM479_18840</name>
</gene>
<evidence type="ECO:0000313" key="6">
    <source>
        <dbReference type="EMBL" id="MDT0330478.1"/>
    </source>
</evidence>
<dbReference type="InterPro" id="IPR007593">
    <property type="entry name" value="CD225/Dispanin_fam"/>
</dbReference>
<dbReference type="PANTHER" id="PTHR14948">
    <property type="entry name" value="NG5"/>
    <property type="match status" value="1"/>
</dbReference>
<name>A0ABU2MD15_9ACTN</name>
<proteinExistence type="predicted"/>
<reference evidence="7" key="1">
    <citation type="submission" date="2023-07" db="EMBL/GenBank/DDBJ databases">
        <title>30 novel species of actinomycetes from the DSMZ collection.</title>
        <authorList>
            <person name="Nouioui I."/>
        </authorList>
    </citation>
    <scope>NUCLEOTIDE SEQUENCE [LARGE SCALE GENOMIC DNA]</scope>
    <source>
        <strain evidence="7">DSM 44743</strain>
    </source>
</reference>
<sequence>MNMPAEQPKNYLGLNILGLFGCTVAGIIGIIFALQSKNKWEAGDHSGAQDAAKIAKITGIIGLIGFILVALYIVLVVIVGGAMVAGM</sequence>
<evidence type="ECO:0000256" key="2">
    <source>
        <dbReference type="ARBA" id="ARBA00022692"/>
    </source>
</evidence>
<dbReference type="Proteomes" id="UP001183390">
    <property type="component" value="Unassembled WGS sequence"/>
</dbReference>
<comment type="caution">
    <text evidence="6">The sequence shown here is derived from an EMBL/GenBank/DDBJ whole genome shotgun (WGS) entry which is preliminary data.</text>
</comment>
<feature type="transmembrane region" description="Helical" evidence="5">
    <location>
        <begin position="54"/>
        <end position="85"/>
    </location>
</feature>
<evidence type="ECO:0000256" key="3">
    <source>
        <dbReference type="ARBA" id="ARBA00022989"/>
    </source>
</evidence>
<dbReference type="RefSeq" id="WP_311513039.1">
    <property type="nucleotide sequence ID" value="NZ_JAVREP010000013.1"/>
</dbReference>
<keyword evidence="3 5" id="KW-1133">Transmembrane helix</keyword>
<keyword evidence="4 5" id="KW-0472">Membrane</keyword>
<feature type="transmembrane region" description="Helical" evidence="5">
    <location>
        <begin position="12"/>
        <end position="34"/>
    </location>
</feature>
<organism evidence="6 7">
    <name type="scientific">Nocardiopsis lambiniae</name>
    <dbReference type="NCBI Taxonomy" id="3075539"/>
    <lineage>
        <taxon>Bacteria</taxon>
        <taxon>Bacillati</taxon>
        <taxon>Actinomycetota</taxon>
        <taxon>Actinomycetes</taxon>
        <taxon>Streptosporangiales</taxon>
        <taxon>Nocardiopsidaceae</taxon>
        <taxon>Nocardiopsis</taxon>
    </lineage>
</organism>
<evidence type="ECO:0000256" key="1">
    <source>
        <dbReference type="ARBA" id="ARBA00004370"/>
    </source>
</evidence>